<comment type="caution">
    <text evidence="2">The sequence shown here is derived from an EMBL/GenBank/DDBJ whole genome shotgun (WGS) entry which is preliminary data.</text>
</comment>
<feature type="transmembrane region" description="Helical" evidence="1">
    <location>
        <begin position="76"/>
        <end position="102"/>
    </location>
</feature>
<feature type="transmembrane region" description="Helical" evidence="1">
    <location>
        <begin position="37"/>
        <end position="55"/>
    </location>
</feature>
<reference evidence="2 3" key="1">
    <citation type="submission" date="2020-08" db="EMBL/GenBank/DDBJ databases">
        <title>A Genomic Blueprint of the Chicken Gut Microbiome.</title>
        <authorList>
            <person name="Gilroy R."/>
            <person name="Ravi A."/>
            <person name="Getino M."/>
            <person name="Pursley I."/>
            <person name="Horton D.L."/>
            <person name="Alikhan N.-F."/>
            <person name="Baker D."/>
            <person name="Gharbi K."/>
            <person name="Hall N."/>
            <person name="Watson M."/>
            <person name="Adriaenssens E.M."/>
            <person name="Foster-Nyarko E."/>
            <person name="Jarju S."/>
            <person name="Secka A."/>
            <person name="Antonio M."/>
            <person name="Oren A."/>
            <person name="Chaudhuri R."/>
            <person name="La Ragione R.M."/>
            <person name="Hildebrand F."/>
            <person name="Pallen M.J."/>
        </authorList>
    </citation>
    <scope>NUCLEOTIDE SEQUENCE [LARGE SCALE GENOMIC DNA]</scope>
    <source>
        <strain evidence="2 3">Sa3CUN1</strain>
    </source>
</reference>
<feature type="transmembrane region" description="Helical" evidence="1">
    <location>
        <begin position="9"/>
        <end position="31"/>
    </location>
</feature>
<feature type="transmembrane region" description="Helical" evidence="1">
    <location>
        <begin position="122"/>
        <end position="142"/>
    </location>
</feature>
<accession>A0ABR8Q4Q9</accession>
<gene>
    <name evidence="2" type="ORF">H9660_09620</name>
</gene>
<dbReference type="RefSeq" id="WP_191750167.1">
    <property type="nucleotide sequence ID" value="NZ_JACSQZ010000031.1"/>
</dbReference>
<keyword evidence="1" id="KW-0812">Transmembrane</keyword>
<feature type="transmembrane region" description="Helical" evidence="1">
    <location>
        <begin position="154"/>
        <end position="176"/>
    </location>
</feature>
<organism evidence="2 3">
    <name type="scientific">Clostridium gallinarum</name>
    <dbReference type="NCBI Taxonomy" id="2762246"/>
    <lineage>
        <taxon>Bacteria</taxon>
        <taxon>Bacillati</taxon>
        <taxon>Bacillota</taxon>
        <taxon>Clostridia</taxon>
        <taxon>Eubacteriales</taxon>
        <taxon>Clostridiaceae</taxon>
        <taxon>Clostridium</taxon>
    </lineage>
</organism>
<evidence type="ECO:0000313" key="2">
    <source>
        <dbReference type="EMBL" id="MBD7915406.1"/>
    </source>
</evidence>
<keyword evidence="1" id="KW-1133">Transmembrane helix</keyword>
<keyword evidence="3" id="KW-1185">Reference proteome</keyword>
<keyword evidence="1" id="KW-0472">Membrane</keyword>
<name>A0ABR8Q4Q9_9CLOT</name>
<dbReference type="EMBL" id="JACSQZ010000031">
    <property type="protein sequence ID" value="MBD7915406.1"/>
    <property type="molecule type" value="Genomic_DNA"/>
</dbReference>
<sequence>MKEEKYIKYGLFSSILIALGPILWLCINIYDKNYEDIVLNIVFVIIGIALVLFNVRNYLKVYNKKYNIALEVLSHIVSFIFYILLIAVIVIAFIAFYMGISFIQEKIFIKGEYITYLIKSPYSYLLFVILIIVAIRVSLLFSRKEKDSFMKKRLFKFLKINVVTILIIIPLLYLVLTNVVVVTEDGIYDYSFYNLKGTRYSFSDVSYVNTGFILRGRSKGEFFYNIQLKDGKIIKLAYPSMTQPSDKYDYDTWQEYVDIDKYIMSSGAKKESSENGSEYVQMDKIYIDKLLKVIRNK</sequence>
<protein>
    <submittedName>
        <fullName evidence="2">Uncharacterized protein</fullName>
    </submittedName>
</protein>
<dbReference type="Proteomes" id="UP000640335">
    <property type="component" value="Unassembled WGS sequence"/>
</dbReference>
<evidence type="ECO:0000313" key="3">
    <source>
        <dbReference type="Proteomes" id="UP000640335"/>
    </source>
</evidence>
<evidence type="ECO:0000256" key="1">
    <source>
        <dbReference type="SAM" id="Phobius"/>
    </source>
</evidence>
<proteinExistence type="predicted"/>